<feature type="active site" evidence="12">
    <location>
        <position position="416"/>
    </location>
</feature>
<dbReference type="FunFam" id="1.50.10.10:FF:000020">
    <property type="entry name" value="Endoglucanase"/>
    <property type="match status" value="1"/>
</dbReference>
<proteinExistence type="inferred from homology"/>
<feature type="region of interest" description="Disordered" evidence="14">
    <location>
        <begin position="454"/>
        <end position="480"/>
    </location>
</feature>
<evidence type="ECO:0000256" key="9">
    <source>
        <dbReference type="ARBA" id="ARBA00023277"/>
    </source>
</evidence>
<evidence type="ECO:0000256" key="3">
    <source>
        <dbReference type="ARBA" id="ARBA00007072"/>
    </source>
</evidence>
<evidence type="ECO:0000259" key="15">
    <source>
        <dbReference type="SMART" id="SM01063"/>
    </source>
</evidence>
<dbReference type="SUPFAM" id="SSF48208">
    <property type="entry name" value="Six-hairpin glycosidases"/>
    <property type="match status" value="1"/>
</dbReference>
<evidence type="ECO:0000256" key="14">
    <source>
        <dbReference type="SAM" id="MobiDB-lite"/>
    </source>
</evidence>
<comment type="catalytic activity">
    <reaction evidence="1 13">
        <text>Endohydrolysis of (1-&gt;4)-beta-D-glucosidic linkages in cellulose, lichenin and cereal beta-D-glucans.</text>
        <dbReference type="EC" id="3.2.1.4"/>
    </reaction>
</comment>
<feature type="compositionally biased region" description="Basic and acidic residues" evidence="14">
    <location>
        <begin position="461"/>
        <end position="472"/>
    </location>
</feature>
<comment type="similarity">
    <text evidence="3 12 13">Belongs to the glycosyl hydrolase 9 (cellulase E) family.</text>
</comment>
<evidence type="ECO:0000313" key="17">
    <source>
        <dbReference type="Proteomes" id="UP001374584"/>
    </source>
</evidence>
<dbReference type="GO" id="GO:0008810">
    <property type="term" value="F:cellulase activity"/>
    <property type="evidence" value="ECO:0007669"/>
    <property type="project" value="UniProtKB-EC"/>
</dbReference>
<dbReference type="Gene3D" id="1.50.10.10">
    <property type="match status" value="1"/>
</dbReference>
<dbReference type="SMART" id="SM01063">
    <property type="entry name" value="CBM49"/>
    <property type="match status" value="1"/>
</dbReference>
<organism evidence="16 17">
    <name type="scientific">Phaseolus coccineus</name>
    <name type="common">Scarlet runner bean</name>
    <name type="synonym">Phaseolus multiflorus</name>
    <dbReference type="NCBI Taxonomy" id="3886"/>
    <lineage>
        <taxon>Eukaryota</taxon>
        <taxon>Viridiplantae</taxon>
        <taxon>Streptophyta</taxon>
        <taxon>Embryophyta</taxon>
        <taxon>Tracheophyta</taxon>
        <taxon>Spermatophyta</taxon>
        <taxon>Magnoliopsida</taxon>
        <taxon>eudicotyledons</taxon>
        <taxon>Gunneridae</taxon>
        <taxon>Pentapetalae</taxon>
        <taxon>rosids</taxon>
        <taxon>fabids</taxon>
        <taxon>Fabales</taxon>
        <taxon>Fabaceae</taxon>
        <taxon>Papilionoideae</taxon>
        <taxon>50 kb inversion clade</taxon>
        <taxon>NPAAA clade</taxon>
        <taxon>indigoferoid/millettioid clade</taxon>
        <taxon>Phaseoleae</taxon>
        <taxon>Phaseolus</taxon>
    </lineage>
</organism>
<dbReference type="EMBL" id="JAYMYR010000009">
    <property type="protein sequence ID" value="KAK7341324.1"/>
    <property type="molecule type" value="Genomic_DNA"/>
</dbReference>
<dbReference type="PANTHER" id="PTHR22298">
    <property type="entry name" value="ENDO-1,4-BETA-GLUCANASE"/>
    <property type="match status" value="1"/>
</dbReference>
<dbReference type="GO" id="GO:0030246">
    <property type="term" value="F:carbohydrate binding"/>
    <property type="evidence" value="ECO:0007669"/>
    <property type="project" value="InterPro"/>
</dbReference>
<dbReference type="InterPro" id="IPR019028">
    <property type="entry name" value="CBM_49"/>
</dbReference>
<evidence type="ECO:0000256" key="2">
    <source>
        <dbReference type="ARBA" id="ARBA00004613"/>
    </source>
</evidence>
<keyword evidence="5 13" id="KW-0732">Signal</keyword>
<gene>
    <name evidence="16" type="ORF">VNO80_24250</name>
</gene>
<dbReference type="Pfam" id="PF09478">
    <property type="entry name" value="CBM49"/>
    <property type="match status" value="1"/>
</dbReference>
<keyword evidence="9 12" id="KW-0119">Carbohydrate metabolism</keyword>
<feature type="chain" id="PRO_5042668143" description="Endoglucanase" evidence="13">
    <location>
        <begin position="24"/>
        <end position="666"/>
    </location>
</feature>
<evidence type="ECO:0000256" key="4">
    <source>
        <dbReference type="ARBA" id="ARBA00022525"/>
    </source>
</evidence>
<keyword evidence="10 12" id="KW-0326">Glycosidase</keyword>
<evidence type="ECO:0000256" key="5">
    <source>
        <dbReference type="ARBA" id="ARBA00022729"/>
    </source>
</evidence>
<dbReference type="InterPro" id="IPR008928">
    <property type="entry name" value="6-hairpin_glycosidase_sf"/>
</dbReference>
<comment type="caution">
    <text evidence="16">The sequence shown here is derived from an EMBL/GenBank/DDBJ whole genome shotgun (WGS) entry which is preliminary data.</text>
</comment>
<evidence type="ECO:0000256" key="8">
    <source>
        <dbReference type="ARBA" id="ARBA00023180"/>
    </source>
</evidence>
<sequence length="666" mass="73570">MNMKNLNISLCVLLIALVRIGGSAPSSFNYGDALDKSLMFFEAQRSGKLPLQQQRVNWRGDSGLQDGFQQGVDLVGGYYDAGDHVKFGLPMAYSVTMLAWGAIEFNKEITNLNQMGHALWAIKWGTDYFVKAHTQPNVLWGQVGDGVSDHYCWERAEDMTTSRGAYKIDEQHPGSDLAGETAASLAAAAMAFRPYNSSYSDLLLVHAKQLFTFADRFRGLYDDSISSAQQFYTSSGYSDELLWAATWLHLATGDEYYLKYVVDNSVYMGGTGWAMKEFSWDNKYAGVQILLTKILIEGKAGSYADTLKQYQAKADYFSCACLQKNDGYNVQKTPGGLLYVREWNNMQYVSSATFLIAVYSNYLSATKANLNCPDGQTQPQELLNFVKSQADYILGNNPADMSYLVGYGAKYPLHVHHRGASVASIFALHNEVGCAQGFELWYNRAEPNPNVIDGALVGGPDKNDGFSDDRSNYEQTEPTLSGSAPLVGIFAKLQSLCGNVGEGYNHNESPVPQQKTPTSSVFSYLSGYNHNELSVPQQKTQSYDQNESPVPQPKTPSTYTVKETASKTSEGAPLQFLHSISSSWTVGGATYYRHRVIIKNTSSKPISDLKLVVKDLSGSLWGLSPTEEKDTYELPQWQKVLNPGSECIFVYVQGGPQAKVSIKTFQ</sequence>
<dbReference type="Pfam" id="PF00759">
    <property type="entry name" value="Glyco_hydro_9"/>
    <property type="match status" value="1"/>
</dbReference>
<protein>
    <recommendedName>
        <fullName evidence="13">Endoglucanase</fullName>
        <ecNumber evidence="13">3.2.1.4</ecNumber>
    </recommendedName>
</protein>
<comment type="subcellular location">
    <subcellularLocation>
        <location evidence="2">Secreted</location>
    </subcellularLocation>
</comment>
<evidence type="ECO:0000256" key="6">
    <source>
        <dbReference type="ARBA" id="ARBA00022801"/>
    </source>
</evidence>
<evidence type="ECO:0000313" key="16">
    <source>
        <dbReference type="EMBL" id="KAK7341324.1"/>
    </source>
</evidence>
<evidence type="ECO:0000256" key="7">
    <source>
        <dbReference type="ARBA" id="ARBA00023001"/>
    </source>
</evidence>
<evidence type="ECO:0000256" key="1">
    <source>
        <dbReference type="ARBA" id="ARBA00000966"/>
    </source>
</evidence>
<evidence type="ECO:0000256" key="11">
    <source>
        <dbReference type="ARBA" id="ARBA00023326"/>
    </source>
</evidence>
<dbReference type="InterPro" id="IPR018221">
    <property type="entry name" value="Glyco_hydro_9_His_AS"/>
</dbReference>
<reference evidence="16 17" key="1">
    <citation type="submission" date="2024-01" db="EMBL/GenBank/DDBJ databases">
        <title>The genomes of 5 underutilized Papilionoideae crops provide insights into root nodulation and disease resistanc.</title>
        <authorList>
            <person name="Jiang F."/>
        </authorList>
    </citation>
    <scope>NUCLEOTIDE SEQUENCE [LARGE SCALE GENOMIC DNA]</scope>
    <source>
        <strain evidence="16">JINMINGXINNONG_FW02</strain>
        <tissue evidence="16">Leaves</tissue>
    </source>
</reference>
<keyword evidence="7 13" id="KW-0136">Cellulose degradation</keyword>
<keyword evidence="8" id="KW-0325">Glycoprotein</keyword>
<feature type="region of interest" description="Disordered" evidence="14">
    <location>
        <begin position="534"/>
        <end position="565"/>
    </location>
</feature>
<dbReference type="PROSITE" id="PS00592">
    <property type="entry name" value="GH9_2"/>
    <property type="match status" value="1"/>
</dbReference>
<keyword evidence="4" id="KW-0964">Secreted</keyword>
<dbReference type="Proteomes" id="UP001374584">
    <property type="component" value="Unassembled WGS sequence"/>
</dbReference>
<feature type="domain" description="Carbohydrate binding" evidence="15">
    <location>
        <begin position="574"/>
        <end position="654"/>
    </location>
</feature>
<evidence type="ECO:0000256" key="10">
    <source>
        <dbReference type="ARBA" id="ARBA00023295"/>
    </source>
</evidence>
<dbReference type="AlphaFoldDB" id="A0AAN9LSI8"/>
<evidence type="ECO:0000256" key="12">
    <source>
        <dbReference type="PROSITE-ProRule" id="PRU10059"/>
    </source>
</evidence>
<dbReference type="GO" id="GO:0030245">
    <property type="term" value="P:cellulose catabolic process"/>
    <property type="evidence" value="ECO:0007669"/>
    <property type="project" value="UniProtKB-KW"/>
</dbReference>
<feature type="signal peptide" evidence="13">
    <location>
        <begin position="1"/>
        <end position="23"/>
    </location>
</feature>
<dbReference type="EC" id="3.2.1.4" evidence="13"/>
<name>A0AAN9LSI8_PHACN</name>
<keyword evidence="17" id="KW-1185">Reference proteome</keyword>
<dbReference type="InterPro" id="IPR001701">
    <property type="entry name" value="Glyco_hydro_9"/>
</dbReference>
<accession>A0AAN9LSI8</accession>
<evidence type="ECO:0000256" key="13">
    <source>
        <dbReference type="RuleBase" id="RU361166"/>
    </source>
</evidence>
<dbReference type="GO" id="GO:0005576">
    <property type="term" value="C:extracellular region"/>
    <property type="evidence" value="ECO:0007669"/>
    <property type="project" value="UniProtKB-SubCell"/>
</dbReference>
<keyword evidence="11 12" id="KW-0624">Polysaccharide degradation</keyword>
<keyword evidence="6 12" id="KW-0378">Hydrolase</keyword>
<dbReference type="InterPro" id="IPR012341">
    <property type="entry name" value="6hp_glycosidase-like_sf"/>
</dbReference>